<evidence type="ECO:0000313" key="5">
    <source>
        <dbReference type="Proteomes" id="UP000295438"/>
    </source>
</evidence>
<protein>
    <recommendedName>
        <fullName evidence="3">Thioredoxin domain-containing protein</fullName>
    </recommendedName>
</protein>
<dbReference type="InterPro" id="IPR013766">
    <property type="entry name" value="Thioredoxin_domain"/>
</dbReference>
<dbReference type="Gene3D" id="3.40.30.10">
    <property type="entry name" value="Glutaredoxin"/>
    <property type="match status" value="1"/>
</dbReference>
<feature type="domain" description="Thioredoxin" evidence="3">
    <location>
        <begin position="603"/>
        <end position="745"/>
    </location>
</feature>
<evidence type="ECO:0000256" key="2">
    <source>
        <dbReference type="SAM" id="Phobius"/>
    </source>
</evidence>
<evidence type="ECO:0000313" key="4">
    <source>
        <dbReference type="EMBL" id="TDK47908.1"/>
    </source>
</evidence>
<dbReference type="Pfam" id="PF13905">
    <property type="entry name" value="Thioredoxin_8"/>
    <property type="match status" value="1"/>
</dbReference>
<dbReference type="InterPro" id="IPR012336">
    <property type="entry name" value="Thioredoxin-like_fold"/>
</dbReference>
<gene>
    <name evidence="4" type="ORF">E1898_04340</name>
</gene>
<name>A0A4R5V787_9BACT</name>
<comment type="caution">
    <text evidence="4">The sequence shown here is derived from an EMBL/GenBank/DDBJ whole genome shotgun (WGS) entry which is preliminary data.</text>
</comment>
<keyword evidence="2" id="KW-1133">Transmembrane helix</keyword>
<dbReference type="InterPro" id="IPR036249">
    <property type="entry name" value="Thioredoxin-like_sf"/>
</dbReference>
<evidence type="ECO:0000256" key="1">
    <source>
        <dbReference type="SAM" id="MobiDB-lite"/>
    </source>
</evidence>
<feature type="region of interest" description="Disordered" evidence="1">
    <location>
        <begin position="158"/>
        <end position="185"/>
    </location>
</feature>
<dbReference type="PROSITE" id="PS51352">
    <property type="entry name" value="THIOREDOXIN_2"/>
    <property type="match status" value="1"/>
</dbReference>
<feature type="transmembrane region" description="Helical" evidence="2">
    <location>
        <begin position="120"/>
        <end position="139"/>
    </location>
</feature>
<proteinExistence type="predicted"/>
<sequence>MEVYLAKRILPQAYFIEGIFPSIQFQAIIQSFKSMKKILLTCFLGGLCLFQKAIKPIRSWPNLIRSHLTFLIKNLFRSNEGGAYFTPRYEEYISPKAYFAECIPLAKVGRGNRNKHISTICLKFAFAPISIFLLLFFGFNTSSIGKVADSPPGVGLVSADSPYPGREEYSTPAHKGKDSEDNGNEGYAREVEDIEEVDHVGSPSSVNFCSKSLVPVLCLDLDGGPVTASREFLDLGARETVVTTDHSDSLSLDKPVLLYGELLNPDSLGPLSITVTPFYVAPRSTFLQEEVVIQPVKGEFYDGVMNGRTEKFETVFQLSDRPAYVSMVLGNRVLLDEYLVLPEDSIKLKLDLSRNTLVFAGKNRDFYEAQFAIKRLDHWRAFDSPRQLIIPESSKLLQRPGSQEKIEFFKGRFGSELLILQPGKESLDYLISQAEKGRELLAPQFEVLDFYREKLSVEQLDLLKAEIYGRFYFGILSTFRKFHYPYVENRFEEEDRLLYRQRLQELVDRIGEEEFLKESQLISAGFLDLELERLILEALWENRSFLELVQEKHSAEFADRLQAAYLSNYLASHTGQAEILLDYLTETESYPWRDRLEKLKSATIPGDPLEDAELISLSGDSLQVSELPAQPTLVYFYFSTCAHSANYFNNYLFPVYQALKNQNVHLIAISVDEDVDLWKGRIDKYSHPSIPNYNLRGISKQRWKELYEINSFPRVMFLDEESRIRSFDIRPLGETKEELLQELQKKFLHDQSQQINSTTKTNIL</sequence>
<dbReference type="EMBL" id="SMUW01000028">
    <property type="protein sequence ID" value="TDK47908.1"/>
    <property type="molecule type" value="Genomic_DNA"/>
</dbReference>
<keyword evidence="2" id="KW-0472">Membrane</keyword>
<keyword evidence="2" id="KW-0812">Transmembrane</keyword>
<evidence type="ECO:0000259" key="3">
    <source>
        <dbReference type="PROSITE" id="PS51352"/>
    </source>
</evidence>
<keyword evidence="5" id="KW-1185">Reference proteome</keyword>
<dbReference type="Proteomes" id="UP000295438">
    <property type="component" value="Unassembled WGS sequence"/>
</dbReference>
<dbReference type="SUPFAM" id="SSF52833">
    <property type="entry name" value="Thioredoxin-like"/>
    <property type="match status" value="1"/>
</dbReference>
<accession>A0A4R5V787</accession>
<organism evidence="4 5">
    <name type="scientific">Algoriphagus formosus</name>
    <dbReference type="NCBI Taxonomy" id="2007308"/>
    <lineage>
        <taxon>Bacteria</taxon>
        <taxon>Pseudomonadati</taxon>
        <taxon>Bacteroidota</taxon>
        <taxon>Cytophagia</taxon>
        <taxon>Cytophagales</taxon>
        <taxon>Cyclobacteriaceae</taxon>
        <taxon>Algoriphagus</taxon>
    </lineage>
</organism>
<feature type="compositionally biased region" description="Basic and acidic residues" evidence="1">
    <location>
        <begin position="165"/>
        <end position="180"/>
    </location>
</feature>
<dbReference type="AlphaFoldDB" id="A0A4R5V787"/>
<reference evidence="4 5" key="1">
    <citation type="submission" date="2019-03" db="EMBL/GenBank/DDBJ databases">
        <title>Algoriphagus aquimaris sp. nov., isolated form marine sediment in Pohang, Korea.</title>
        <authorList>
            <person name="Kim J."/>
            <person name="Yoon S.-H."/>
            <person name="Lee S.-S."/>
        </authorList>
    </citation>
    <scope>NUCLEOTIDE SEQUENCE [LARGE SCALE GENOMIC DNA]</scope>
    <source>
        <strain evidence="4 5">F21</strain>
    </source>
</reference>